<evidence type="ECO:0000313" key="2">
    <source>
        <dbReference type="Proteomes" id="UP000735302"/>
    </source>
</evidence>
<evidence type="ECO:0000313" key="1">
    <source>
        <dbReference type="EMBL" id="GFO02547.1"/>
    </source>
</evidence>
<reference evidence="1 2" key="1">
    <citation type="journal article" date="2021" name="Elife">
        <title>Chloroplast acquisition without the gene transfer in kleptoplastic sea slugs, Plakobranchus ocellatus.</title>
        <authorList>
            <person name="Maeda T."/>
            <person name="Takahashi S."/>
            <person name="Yoshida T."/>
            <person name="Shimamura S."/>
            <person name="Takaki Y."/>
            <person name="Nagai Y."/>
            <person name="Toyoda A."/>
            <person name="Suzuki Y."/>
            <person name="Arimoto A."/>
            <person name="Ishii H."/>
            <person name="Satoh N."/>
            <person name="Nishiyama T."/>
            <person name="Hasebe M."/>
            <person name="Maruyama T."/>
            <person name="Minagawa J."/>
            <person name="Obokata J."/>
            <person name="Shigenobu S."/>
        </authorList>
    </citation>
    <scope>NUCLEOTIDE SEQUENCE [LARGE SCALE GENOMIC DNA]</scope>
</reference>
<organism evidence="1 2">
    <name type="scientific">Plakobranchus ocellatus</name>
    <dbReference type="NCBI Taxonomy" id="259542"/>
    <lineage>
        <taxon>Eukaryota</taxon>
        <taxon>Metazoa</taxon>
        <taxon>Spiralia</taxon>
        <taxon>Lophotrochozoa</taxon>
        <taxon>Mollusca</taxon>
        <taxon>Gastropoda</taxon>
        <taxon>Heterobranchia</taxon>
        <taxon>Euthyneura</taxon>
        <taxon>Panpulmonata</taxon>
        <taxon>Sacoglossa</taxon>
        <taxon>Placobranchoidea</taxon>
        <taxon>Plakobranchidae</taxon>
        <taxon>Plakobranchus</taxon>
    </lineage>
</organism>
<proteinExistence type="predicted"/>
<dbReference type="EMBL" id="BLXT01003599">
    <property type="protein sequence ID" value="GFO02547.1"/>
    <property type="molecule type" value="Genomic_DNA"/>
</dbReference>
<name>A0AAV4A6S1_9GAST</name>
<accession>A0AAV4A6S1</accession>
<protein>
    <submittedName>
        <fullName evidence="1">Histone-lysine N-methyltransferase SETMAR-like</fullName>
    </submittedName>
</protein>
<dbReference type="Proteomes" id="UP000735302">
    <property type="component" value="Unassembled WGS sequence"/>
</dbReference>
<keyword evidence="2" id="KW-1185">Reference proteome</keyword>
<dbReference type="AlphaFoldDB" id="A0AAV4A6S1"/>
<dbReference type="PANTHER" id="PTHR37984:SF5">
    <property type="entry name" value="PROTEIN NYNRIN-LIKE"/>
    <property type="match status" value="1"/>
</dbReference>
<sequence length="150" mass="17158">MELFKFPKRNQGQTETISDFITAIKKLSGHYSFGYTLKAALRDRFVCGLRDVNINQRLLQEQNLTLDTATNLSLAMEMAQKDAVEMQGQPMSSQPAMHAMKTKQFKRPAIKNFPPCPLCGKTNHKRSDCFHKESTCNHCHKKTHLQTVCR</sequence>
<gene>
    <name evidence="1" type="ORF">PoB_002905200</name>
</gene>
<dbReference type="PANTHER" id="PTHR37984">
    <property type="entry name" value="PROTEIN CBG26694"/>
    <property type="match status" value="1"/>
</dbReference>
<dbReference type="InterPro" id="IPR050951">
    <property type="entry name" value="Retrovirus_Pol_polyprotein"/>
</dbReference>
<comment type="caution">
    <text evidence="1">The sequence shown here is derived from an EMBL/GenBank/DDBJ whole genome shotgun (WGS) entry which is preliminary data.</text>
</comment>